<name>A0AAP9XWK0_BURGL</name>
<dbReference type="GeneID" id="45694686"/>
<evidence type="ECO:0000313" key="4">
    <source>
        <dbReference type="Proteomes" id="UP000594892"/>
    </source>
</evidence>
<feature type="signal peptide" evidence="1">
    <location>
        <begin position="1"/>
        <end position="18"/>
    </location>
</feature>
<reference evidence="3" key="2">
    <citation type="submission" date="2022-06" db="EMBL/GenBank/DDBJ databases">
        <title>Draft genome sequence of Burkholderia glumae strain GR20004 isolated from rice panicle showing bacterial panicle blight.</title>
        <authorList>
            <person name="Choi S.Y."/>
            <person name="Lee Y.H."/>
        </authorList>
    </citation>
    <scope>NUCLEOTIDE SEQUENCE</scope>
    <source>
        <strain evidence="3">GR20004</strain>
    </source>
</reference>
<dbReference type="EMBL" id="CP065600">
    <property type="protein sequence ID" value="QPQ89956.1"/>
    <property type="molecule type" value="Genomic_DNA"/>
</dbReference>
<dbReference type="Proteomes" id="UP001056386">
    <property type="component" value="Chromosome 2"/>
</dbReference>
<evidence type="ECO:0000313" key="2">
    <source>
        <dbReference type="EMBL" id="QPQ89956.1"/>
    </source>
</evidence>
<dbReference type="RefSeq" id="WP_012734004.1">
    <property type="nucleotide sequence ID" value="NZ_CP021075.1"/>
</dbReference>
<organism evidence="2 4">
    <name type="scientific">Burkholderia glumae</name>
    <name type="common">Pseudomonas glumae</name>
    <dbReference type="NCBI Taxonomy" id="337"/>
    <lineage>
        <taxon>Bacteria</taxon>
        <taxon>Pseudomonadati</taxon>
        <taxon>Pseudomonadota</taxon>
        <taxon>Betaproteobacteria</taxon>
        <taxon>Burkholderiales</taxon>
        <taxon>Burkholderiaceae</taxon>
        <taxon>Burkholderia</taxon>
    </lineage>
</organism>
<gene>
    <name evidence="2" type="ORF">I6H06_10185</name>
    <name evidence="3" type="ORF">NFI99_06495</name>
</gene>
<evidence type="ECO:0000256" key="1">
    <source>
        <dbReference type="SAM" id="SignalP"/>
    </source>
</evidence>
<proteinExistence type="predicted"/>
<dbReference type="Proteomes" id="UP000594892">
    <property type="component" value="Chromosome 1"/>
</dbReference>
<evidence type="ECO:0000313" key="3">
    <source>
        <dbReference type="EMBL" id="USS41910.1"/>
    </source>
</evidence>
<accession>A0AAP9XWK0</accession>
<keyword evidence="5" id="KW-1185">Reference proteome</keyword>
<evidence type="ECO:0008006" key="6">
    <source>
        <dbReference type="Google" id="ProtNLM"/>
    </source>
</evidence>
<keyword evidence="1" id="KW-0732">Signal</keyword>
<feature type="chain" id="PRO_5042818900" description="Secreted protein" evidence="1">
    <location>
        <begin position="19"/>
        <end position="117"/>
    </location>
</feature>
<sequence>MKKLLPLIALTVAASAFAQQQQPQWTIQNIGQSQKPAPQVAACIAKSWADKSQQQVISQAVLANDMAMDVYVPGQQPPNGAAAMVRPARSAGAATWVGFRSVGDAANPAAADLSSCL</sequence>
<protein>
    <recommendedName>
        <fullName evidence="6">Secreted protein</fullName>
    </recommendedName>
</protein>
<evidence type="ECO:0000313" key="5">
    <source>
        <dbReference type="Proteomes" id="UP001056386"/>
    </source>
</evidence>
<dbReference type="AlphaFoldDB" id="A0AAP9XWK0"/>
<dbReference type="EMBL" id="CP099583">
    <property type="protein sequence ID" value="USS41910.1"/>
    <property type="molecule type" value="Genomic_DNA"/>
</dbReference>
<reference evidence="2 4" key="1">
    <citation type="submission" date="2020-12" db="EMBL/GenBank/DDBJ databases">
        <title>FDA dAtabase for Regulatory Grade micrObial Sequences (FDA-ARGOS): Supporting development and validation of Infectious Disease Dx tests.</title>
        <authorList>
            <person name="Minogue T."/>
            <person name="Wolcott M."/>
            <person name="Wasieloski L."/>
            <person name="Aguilar W."/>
            <person name="Moore D."/>
            <person name="Jaissle J."/>
            <person name="Tallon L."/>
            <person name="Sadzewicz L."/>
            <person name="Zhao X."/>
            <person name="Boylan J."/>
            <person name="Ott S."/>
            <person name="Bowen H."/>
            <person name="Vavikolanu K."/>
            <person name="Mehta A."/>
            <person name="Aluvathingal J."/>
            <person name="Nadendla S."/>
            <person name="Yan Y."/>
            <person name="Sichtig H."/>
        </authorList>
    </citation>
    <scope>NUCLEOTIDE SEQUENCE [LARGE SCALE GENOMIC DNA]</scope>
    <source>
        <strain evidence="2 4">FDAARGOS_949</strain>
    </source>
</reference>